<dbReference type="InterPro" id="IPR017937">
    <property type="entry name" value="Thioredoxin_CS"/>
</dbReference>
<evidence type="ECO:0000256" key="2">
    <source>
        <dbReference type="ARBA" id="ARBA00022748"/>
    </source>
</evidence>
<dbReference type="AlphaFoldDB" id="A0A7G8BQJ2"/>
<dbReference type="InterPro" id="IPR013766">
    <property type="entry name" value="Thioredoxin_domain"/>
</dbReference>
<sequence>MRSILFGVIGLILLATTGCDRGSLPEQVAKPAPNFTIVDGSRTIHLSDYHGKTVVLSFWASWCAPCLAEFPSLIDLQKQMPQIVVLGVDFNDDAAAYRQYLVDNHIDLLTIHDESQQSNLAFGTTRPPETYIIDGQGKIRRKFIGAQDWTSPEIMNYLKNL</sequence>
<dbReference type="GO" id="GO:0016209">
    <property type="term" value="F:antioxidant activity"/>
    <property type="evidence" value="ECO:0007669"/>
    <property type="project" value="InterPro"/>
</dbReference>
<dbReference type="GO" id="GO:0030313">
    <property type="term" value="C:cell envelope"/>
    <property type="evidence" value="ECO:0007669"/>
    <property type="project" value="UniProtKB-SubCell"/>
</dbReference>
<keyword evidence="2" id="KW-0201">Cytochrome c-type biogenesis</keyword>
<dbReference type="Proteomes" id="UP000515312">
    <property type="component" value="Chromosome"/>
</dbReference>
<protein>
    <submittedName>
        <fullName evidence="6">Redoxin domain-containing protein</fullName>
    </submittedName>
</protein>
<evidence type="ECO:0000256" key="4">
    <source>
        <dbReference type="ARBA" id="ARBA00023284"/>
    </source>
</evidence>
<evidence type="ECO:0000313" key="7">
    <source>
        <dbReference type="Proteomes" id="UP000515312"/>
    </source>
</evidence>
<reference evidence="6 7" key="1">
    <citation type="submission" date="2020-08" db="EMBL/GenBank/DDBJ databases">
        <title>Edaphobacter telluris sp. nov. and Acidobacterium dinghuensis sp. nov., two acidobacteria isolated from forest soil.</title>
        <authorList>
            <person name="Fu J."/>
            <person name="Qiu L."/>
        </authorList>
    </citation>
    <scope>NUCLEOTIDE SEQUENCE [LARGE SCALE GENOMIC DNA]</scope>
    <source>
        <strain evidence="6">4Y35</strain>
    </source>
</reference>
<proteinExistence type="predicted"/>
<dbReference type="EMBL" id="CP060394">
    <property type="protein sequence ID" value="QNI34812.1"/>
    <property type="molecule type" value="Genomic_DNA"/>
</dbReference>
<dbReference type="InterPro" id="IPR050553">
    <property type="entry name" value="Thioredoxin_ResA/DsbE_sf"/>
</dbReference>
<dbReference type="KEGG" id="adin:H7849_05350"/>
<evidence type="ECO:0000256" key="3">
    <source>
        <dbReference type="ARBA" id="ARBA00023157"/>
    </source>
</evidence>
<name>A0A7G8BQJ2_9BACT</name>
<evidence type="ECO:0000256" key="1">
    <source>
        <dbReference type="ARBA" id="ARBA00004196"/>
    </source>
</evidence>
<keyword evidence="3" id="KW-1015">Disulfide bond</keyword>
<dbReference type="SUPFAM" id="SSF52833">
    <property type="entry name" value="Thioredoxin-like"/>
    <property type="match status" value="1"/>
</dbReference>
<accession>A0A7G8BQJ2</accession>
<dbReference type="PANTHER" id="PTHR42852">
    <property type="entry name" value="THIOL:DISULFIDE INTERCHANGE PROTEIN DSBE"/>
    <property type="match status" value="1"/>
</dbReference>
<evidence type="ECO:0000313" key="6">
    <source>
        <dbReference type="EMBL" id="QNI34812.1"/>
    </source>
</evidence>
<dbReference type="Gene3D" id="3.40.30.10">
    <property type="entry name" value="Glutaredoxin"/>
    <property type="match status" value="1"/>
</dbReference>
<comment type="subcellular location">
    <subcellularLocation>
        <location evidence="1">Cell envelope</location>
    </subcellularLocation>
</comment>
<feature type="domain" description="Thioredoxin" evidence="5">
    <location>
        <begin position="26"/>
        <end position="161"/>
    </location>
</feature>
<dbReference type="InterPro" id="IPR036249">
    <property type="entry name" value="Thioredoxin-like_sf"/>
</dbReference>
<dbReference type="PANTHER" id="PTHR42852:SF6">
    <property type="entry name" value="THIOL:DISULFIDE INTERCHANGE PROTEIN DSBE"/>
    <property type="match status" value="1"/>
</dbReference>
<dbReference type="Pfam" id="PF00578">
    <property type="entry name" value="AhpC-TSA"/>
    <property type="match status" value="1"/>
</dbReference>
<dbReference type="GO" id="GO:0017004">
    <property type="term" value="P:cytochrome complex assembly"/>
    <property type="evidence" value="ECO:0007669"/>
    <property type="project" value="UniProtKB-KW"/>
</dbReference>
<keyword evidence="4" id="KW-0676">Redox-active center</keyword>
<gene>
    <name evidence="6" type="ORF">H7849_05350</name>
</gene>
<evidence type="ECO:0000259" key="5">
    <source>
        <dbReference type="PROSITE" id="PS51352"/>
    </source>
</evidence>
<dbReference type="PROSITE" id="PS51257">
    <property type="entry name" value="PROKAR_LIPOPROTEIN"/>
    <property type="match status" value="1"/>
</dbReference>
<dbReference type="PROSITE" id="PS51352">
    <property type="entry name" value="THIOREDOXIN_2"/>
    <property type="match status" value="1"/>
</dbReference>
<dbReference type="PROSITE" id="PS00194">
    <property type="entry name" value="THIOREDOXIN_1"/>
    <property type="match status" value="1"/>
</dbReference>
<dbReference type="GO" id="GO:0016491">
    <property type="term" value="F:oxidoreductase activity"/>
    <property type="evidence" value="ECO:0007669"/>
    <property type="project" value="InterPro"/>
</dbReference>
<organism evidence="6 7">
    <name type="scientific">Alloacidobacterium dinghuense</name>
    <dbReference type="NCBI Taxonomy" id="2763107"/>
    <lineage>
        <taxon>Bacteria</taxon>
        <taxon>Pseudomonadati</taxon>
        <taxon>Acidobacteriota</taxon>
        <taxon>Terriglobia</taxon>
        <taxon>Terriglobales</taxon>
        <taxon>Acidobacteriaceae</taxon>
        <taxon>Alloacidobacterium</taxon>
    </lineage>
</organism>
<keyword evidence="7" id="KW-1185">Reference proteome</keyword>
<dbReference type="InterPro" id="IPR000866">
    <property type="entry name" value="AhpC/TSA"/>
</dbReference>